<dbReference type="RefSeq" id="WP_088385032.1">
    <property type="nucleotide sequence ID" value="NZ_NIOF01000004.1"/>
</dbReference>
<protein>
    <submittedName>
        <fullName evidence="1">Uncharacterized protein</fullName>
    </submittedName>
</protein>
<sequence>MTDQTKNPEIHPALADVAMIDGPSAAAACGISITSWQTLVSRGEAPQPVFRAHRCTRWLLSDVRQFLIQRAQQTAREPAQGDALLRRAKMASLAAAAKRAEGGTQ</sequence>
<comment type="caution">
    <text evidence="1">The sequence shown here is derived from an EMBL/GenBank/DDBJ whole genome shotgun (WGS) entry which is preliminary data.</text>
</comment>
<dbReference type="Proteomes" id="UP000197468">
    <property type="component" value="Unassembled WGS sequence"/>
</dbReference>
<keyword evidence="2" id="KW-1185">Reference proteome</keyword>
<accession>A0A246JEX7</accession>
<reference evidence="1 2" key="1">
    <citation type="journal article" date="2008" name="Int. J. Syst. Evol. Microbiol.">
        <title>Description of Roseateles aquatilis sp. nov. and Roseateles terrae sp. nov., in the class Betaproteobacteria, and emended description of the genus Roseateles.</title>
        <authorList>
            <person name="Gomila M."/>
            <person name="Bowien B."/>
            <person name="Falsen E."/>
            <person name="Moore E.R."/>
            <person name="Lalucat J."/>
        </authorList>
    </citation>
    <scope>NUCLEOTIDE SEQUENCE [LARGE SCALE GENOMIC DNA]</scope>
    <source>
        <strain evidence="1 2">CCUG 48205</strain>
    </source>
</reference>
<dbReference type="OrthoDB" id="8527558at2"/>
<proteinExistence type="predicted"/>
<evidence type="ECO:0000313" key="2">
    <source>
        <dbReference type="Proteomes" id="UP000197468"/>
    </source>
</evidence>
<dbReference type="EMBL" id="NIOF01000004">
    <property type="protein sequence ID" value="OWQ90826.1"/>
    <property type="molecule type" value="Genomic_DNA"/>
</dbReference>
<organism evidence="1 2">
    <name type="scientific">Roseateles aquatilis</name>
    <dbReference type="NCBI Taxonomy" id="431061"/>
    <lineage>
        <taxon>Bacteria</taxon>
        <taxon>Pseudomonadati</taxon>
        <taxon>Pseudomonadota</taxon>
        <taxon>Betaproteobacteria</taxon>
        <taxon>Burkholderiales</taxon>
        <taxon>Sphaerotilaceae</taxon>
        <taxon>Roseateles</taxon>
    </lineage>
</organism>
<name>A0A246JEX7_9BURK</name>
<evidence type="ECO:0000313" key="1">
    <source>
        <dbReference type="EMBL" id="OWQ90826.1"/>
    </source>
</evidence>
<gene>
    <name evidence="1" type="ORF">CDN99_11705</name>
</gene>
<dbReference type="AlphaFoldDB" id="A0A246JEX7"/>